<organism evidence="2 3">
    <name type="scientific">Cladobotryum mycophilum</name>
    <dbReference type="NCBI Taxonomy" id="491253"/>
    <lineage>
        <taxon>Eukaryota</taxon>
        <taxon>Fungi</taxon>
        <taxon>Dikarya</taxon>
        <taxon>Ascomycota</taxon>
        <taxon>Pezizomycotina</taxon>
        <taxon>Sordariomycetes</taxon>
        <taxon>Hypocreomycetidae</taxon>
        <taxon>Hypocreales</taxon>
        <taxon>Hypocreaceae</taxon>
        <taxon>Cladobotryum</taxon>
    </lineage>
</organism>
<feature type="region of interest" description="Disordered" evidence="1">
    <location>
        <begin position="329"/>
        <end position="389"/>
    </location>
</feature>
<dbReference type="EMBL" id="JAVFKD010000014">
    <property type="protein sequence ID" value="KAK5991466.1"/>
    <property type="molecule type" value="Genomic_DNA"/>
</dbReference>
<comment type="caution">
    <text evidence="2">The sequence shown here is derived from an EMBL/GenBank/DDBJ whole genome shotgun (WGS) entry which is preliminary data.</text>
</comment>
<proteinExistence type="predicted"/>
<gene>
    <name evidence="2" type="ORF">PT974_09748</name>
</gene>
<protein>
    <submittedName>
        <fullName evidence="2">Uncharacterized protein</fullName>
    </submittedName>
</protein>
<dbReference type="Pfam" id="PF20219">
    <property type="entry name" value="DUF6579"/>
    <property type="match status" value="1"/>
</dbReference>
<sequence length="389" mass="43649">MADAVISFLSGGSDTKSKVIRAVASMAKDVSPIVRTIQAGHGLFKLGDGISNVASAAQKLGDAGQSINRFVPSMQVMGQSMCDSVKIFAAFSSIATTVGIGTNIIRTYQGMQVLQLIAERLKDISTSMAAQTALIAQKEFPHYVYDMISERLMQTTGDPSCDHWFFLWHPDDDWYPKFFHLLQDKPFGPRFCGYTNQIDSVFVFMIAVRRRIKLMEHKAIRRGQPIRPVRLHLLVPAYQPVLIAEALKIPDEIGDFVIEGRINSNREFVWLNLPADQRHYVMNVGQWDPPPVGWVNWAMTKAGLADKPPELREPRVLGTRQQDLLLAEEEHESCDDRDASSIRVELGSQVGGSETGLSRVEKSDIESGKSQATPLHHRSEKKHRRKRRQ</sequence>
<dbReference type="InterPro" id="IPR046486">
    <property type="entry name" value="DUF6579"/>
</dbReference>
<evidence type="ECO:0000313" key="3">
    <source>
        <dbReference type="Proteomes" id="UP001338125"/>
    </source>
</evidence>
<reference evidence="2 3" key="1">
    <citation type="submission" date="2024-01" db="EMBL/GenBank/DDBJ databases">
        <title>Complete genome of Cladobotryum mycophilum ATHUM6906.</title>
        <authorList>
            <person name="Christinaki A.C."/>
            <person name="Myridakis A.I."/>
            <person name="Kouvelis V.N."/>
        </authorList>
    </citation>
    <scope>NUCLEOTIDE SEQUENCE [LARGE SCALE GENOMIC DNA]</scope>
    <source>
        <strain evidence="2 3">ATHUM6906</strain>
    </source>
</reference>
<name>A0ABR0SH45_9HYPO</name>
<accession>A0ABR0SH45</accession>
<dbReference type="Proteomes" id="UP001338125">
    <property type="component" value="Unassembled WGS sequence"/>
</dbReference>
<evidence type="ECO:0000256" key="1">
    <source>
        <dbReference type="SAM" id="MobiDB-lite"/>
    </source>
</evidence>
<keyword evidence="3" id="KW-1185">Reference proteome</keyword>
<evidence type="ECO:0000313" key="2">
    <source>
        <dbReference type="EMBL" id="KAK5991466.1"/>
    </source>
</evidence>
<feature type="compositionally biased region" description="Basic residues" evidence="1">
    <location>
        <begin position="375"/>
        <end position="389"/>
    </location>
</feature>